<dbReference type="NCBIfam" id="NF003591">
    <property type="entry name" value="PRK05254.1-4"/>
    <property type="match status" value="1"/>
</dbReference>
<dbReference type="GO" id="GO:0004844">
    <property type="term" value="F:uracil DNA N-glycosylase activity"/>
    <property type="evidence" value="ECO:0007669"/>
    <property type="project" value="UniProtKB-UniRule"/>
</dbReference>
<evidence type="ECO:0000256" key="5">
    <source>
        <dbReference type="ARBA" id="ARBA00018429"/>
    </source>
</evidence>
<dbReference type="Pfam" id="PF03167">
    <property type="entry name" value="UDG"/>
    <property type="match status" value="1"/>
</dbReference>
<dbReference type="CDD" id="cd10027">
    <property type="entry name" value="UDG-F1-like"/>
    <property type="match status" value="1"/>
</dbReference>
<comment type="subcellular location">
    <subcellularLocation>
        <location evidence="9">Cytoplasm</location>
    </subcellularLocation>
</comment>
<evidence type="ECO:0000256" key="11">
    <source>
        <dbReference type="RuleBase" id="RU003780"/>
    </source>
</evidence>
<evidence type="ECO:0000256" key="4">
    <source>
        <dbReference type="ARBA" id="ARBA00012030"/>
    </source>
</evidence>
<accession>A0A7D6W0R3</accession>
<dbReference type="InterPro" id="IPR036895">
    <property type="entry name" value="Uracil-DNA_glycosylase-like_sf"/>
</dbReference>
<dbReference type="NCBIfam" id="NF003589">
    <property type="entry name" value="PRK05254.1-2"/>
    <property type="match status" value="1"/>
</dbReference>
<dbReference type="PANTHER" id="PTHR11264:SF0">
    <property type="entry name" value="URACIL-DNA GLYCOSYLASE"/>
    <property type="match status" value="1"/>
</dbReference>
<evidence type="ECO:0000256" key="10">
    <source>
        <dbReference type="PROSITE-ProRule" id="PRU10072"/>
    </source>
</evidence>
<feature type="domain" description="Uracil-DNA glycosylase-like" evidence="12">
    <location>
        <begin position="50"/>
        <end position="210"/>
    </location>
</feature>
<dbReference type="InterPro" id="IPR002043">
    <property type="entry name" value="UDG_fam1"/>
</dbReference>
<dbReference type="PANTHER" id="PTHR11264">
    <property type="entry name" value="URACIL-DNA GLYCOSYLASE"/>
    <property type="match status" value="1"/>
</dbReference>
<comment type="function">
    <text evidence="2 9 11">Excises uracil residues from the DNA which can arise as a result of misincorporation of dUMP residues by DNA polymerase or due to deamination of cytosine.</text>
</comment>
<protein>
    <recommendedName>
        <fullName evidence="5 9">Uracil-DNA glycosylase</fullName>
        <shortName evidence="9">UDG</shortName>
        <ecNumber evidence="4 9">3.2.2.27</ecNumber>
    </recommendedName>
</protein>
<evidence type="ECO:0000256" key="2">
    <source>
        <dbReference type="ARBA" id="ARBA00002631"/>
    </source>
</evidence>
<dbReference type="NCBIfam" id="NF003592">
    <property type="entry name" value="PRK05254.1-5"/>
    <property type="match status" value="1"/>
</dbReference>
<reference evidence="13 14" key="1">
    <citation type="submission" date="2020-07" db="EMBL/GenBank/DDBJ databases">
        <title>Electron transfer.</title>
        <authorList>
            <person name="Huang L."/>
            <person name="Liu X."/>
            <person name="Zhou S."/>
        </authorList>
    </citation>
    <scope>NUCLEOTIDE SEQUENCE [LARGE SCALE GENOMIC DNA]</scope>
    <source>
        <strain evidence="13 14">Lx1</strain>
    </source>
</reference>
<dbReference type="SUPFAM" id="SSF52141">
    <property type="entry name" value="Uracil-DNA glycosylase-like"/>
    <property type="match status" value="1"/>
</dbReference>
<feature type="active site" description="Proton acceptor" evidence="9 10">
    <location>
        <position position="65"/>
    </location>
</feature>
<evidence type="ECO:0000256" key="3">
    <source>
        <dbReference type="ARBA" id="ARBA00008184"/>
    </source>
</evidence>
<dbReference type="HAMAP" id="MF_00148">
    <property type="entry name" value="UDG"/>
    <property type="match status" value="1"/>
</dbReference>
<evidence type="ECO:0000256" key="9">
    <source>
        <dbReference type="HAMAP-Rule" id="MF_00148"/>
    </source>
</evidence>
<dbReference type="KEGG" id="cint:HZF06_00845"/>
<name>A0A7D6W0R3_9CLOT</name>
<comment type="similarity">
    <text evidence="3 9 11">Belongs to the uracil-DNA glycosylase (UDG) superfamily. UNG family.</text>
</comment>
<dbReference type="EC" id="3.2.2.27" evidence="4 9"/>
<dbReference type="PROSITE" id="PS00130">
    <property type="entry name" value="U_DNA_GLYCOSYLASE"/>
    <property type="match status" value="1"/>
</dbReference>
<dbReference type="AlphaFoldDB" id="A0A7D6W0R3"/>
<dbReference type="GO" id="GO:0005737">
    <property type="term" value="C:cytoplasm"/>
    <property type="evidence" value="ECO:0007669"/>
    <property type="project" value="UniProtKB-SubCell"/>
</dbReference>
<keyword evidence="6 9" id="KW-0227">DNA damage</keyword>
<keyword evidence="13" id="KW-0326">Glycosidase</keyword>
<proteinExistence type="inferred from homology"/>
<gene>
    <name evidence="9" type="primary">ung</name>
    <name evidence="13" type="ORF">HZF06_00845</name>
</gene>
<dbReference type="NCBIfam" id="TIGR00628">
    <property type="entry name" value="ung"/>
    <property type="match status" value="1"/>
</dbReference>
<keyword evidence="8 9" id="KW-0234">DNA repair</keyword>
<evidence type="ECO:0000256" key="8">
    <source>
        <dbReference type="ARBA" id="ARBA00023204"/>
    </source>
</evidence>
<dbReference type="Proteomes" id="UP000512286">
    <property type="component" value="Chromosome"/>
</dbReference>
<dbReference type="EMBL" id="CP059378">
    <property type="protein sequence ID" value="QLY80171.1"/>
    <property type="molecule type" value="Genomic_DNA"/>
</dbReference>
<evidence type="ECO:0000313" key="13">
    <source>
        <dbReference type="EMBL" id="QLY80171.1"/>
    </source>
</evidence>
<organism evidence="13 14">
    <name type="scientific">Clostridium intestinale</name>
    <dbReference type="NCBI Taxonomy" id="36845"/>
    <lineage>
        <taxon>Bacteria</taxon>
        <taxon>Bacillati</taxon>
        <taxon>Bacillota</taxon>
        <taxon>Clostridia</taxon>
        <taxon>Eubacteriales</taxon>
        <taxon>Clostridiaceae</taxon>
        <taxon>Clostridium</taxon>
    </lineage>
</organism>
<dbReference type="Gene3D" id="3.40.470.10">
    <property type="entry name" value="Uracil-DNA glycosylase-like domain"/>
    <property type="match status" value="1"/>
</dbReference>
<dbReference type="SMART" id="SM00986">
    <property type="entry name" value="UDG"/>
    <property type="match status" value="1"/>
</dbReference>
<evidence type="ECO:0000256" key="7">
    <source>
        <dbReference type="ARBA" id="ARBA00022801"/>
    </source>
</evidence>
<comment type="catalytic activity">
    <reaction evidence="1 9 11">
        <text>Hydrolyzes single-stranded DNA or mismatched double-stranded DNA and polynucleotides, releasing free uracil.</text>
        <dbReference type="EC" id="3.2.2.27"/>
    </reaction>
</comment>
<dbReference type="SMART" id="SM00987">
    <property type="entry name" value="UreE_C"/>
    <property type="match status" value="1"/>
</dbReference>
<dbReference type="GO" id="GO:0097510">
    <property type="term" value="P:base-excision repair, AP site formation via deaminated base removal"/>
    <property type="evidence" value="ECO:0007669"/>
    <property type="project" value="TreeGrafter"/>
</dbReference>
<keyword evidence="7 9" id="KW-0378">Hydrolase</keyword>
<evidence type="ECO:0000313" key="14">
    <source>
        <dbReference type="Proteomes" id="UP000512286"/>
    </source>
</evidence>
<evidence type="ECO:0000256" key="1">
    <source>
        <dbReference type="ARBA" id="ARBA00001400"/>
    </source>
</evidence>
<dbReference type="RefSeq" id="WP_181602072.1">
    <property type="nucleotide sequence ID" value="NZ_CP059378.1"/>
</dbReference>
<sequence>MAINFKNDWQELLEEELSKEYYLKLRQFLITEYNTTTIYPNMHDIFNALHYTAYKDVKVVILGQDPYHGPNQAHGLSFSVKPGVGIPPSLLNMYKELQTDLGCYIPNNGYLKKWADQGILLLNASLTVRAHTANSHKGKGWEILTDKIISLLNDRKDPVVFILWGNNAISKEKLITNKYHYIIKSVHPSPLSASRGFFGSKPFSKCNNFLKSIGKKPIDWQIENI</sequence>
<dbReference type="InterPro" id="IPR005122">
    <property type="entry name" value="Uracil-DNA_glycosylase-like"/>
</dbReference>
<keyword evidence="9" id="KW-0963">Cytoplasm</keyword>
<evidence type="ECO:0000259" key="12">
    <source>
        <dbReference type="SMART" id="SM00986"/>
    </source>
</evidence>
<dbReference type="InterPro" id="IPR018085">
    <property type="entry name" value="Ura-DNA_Glyclase_AS"/>
</dbReference>
<evidence type="ECO:0000256" key="6">
    <source>
        <dbReference type="ARBA" id="ARBA00022763"/>
    </source>
</evidence>
<dbReference type="NCBIfam" id="NF003588">
    <property type="entry name" value="PRK05254.1-1"/>
    <property type="match status" value="1"/>
</dbReference>
<dbReference type="FunFam" id="3.40.470.10:FF:000001">
    <property type="entry name" value="Uracil-DNA glycosylase"/>
    <property type="match status" value="1"/>
</dbReference>